<feature type="compositionally biased region" description="Low complexity" evidence="1">
    <location>
        <begin position="13"/>
        <end position="28"/>
    </location>
</feature>
<evidence type="ECO:0000256" key="1">
    <source>
        <dbReference type="SAM" id="MobiDB-lite"/>
    </source>
</evidence>
<feature type="compositionally biased region" description="Basic and acidic residues" evidence="1">
    <location>
        <begin position="377"/>
        <end position="386"/>
    </location>
</feature>
<feature type="region of interest" description="Disordered" evidence="1">
    <location>
        <begin position="1"/>
        <end position="28"/>
    </location>
</feature>
<organism evidence="2">
    <name type="scientific">Chromera velia CCMP2878</name>
    <dbReference type="NCBI Taxonomy" id="1169474"/>
    <lineage>
        <taxon>Eukaryota</taxon>
        <taxon>Sar</taxon>
        <taxon>Alveolata</taxon>
        <taxon>Colpodellida</taxon>
        <taxon>Chromeraceae</taxon>
        <taxon>Chromera</taxon>
    </lineage>
</organism>
<reference evidence="2" key="1">
    <citation type="submission" date="2014-11" db="EMBL/GenBank/DDBJ databases">
        <authorList>
            <person name="Otto D Thomas"/>
            <person name="Naeem Raeece"/>
        </authorList>
    </citation>
    <scope>NUCLEOTIDE SEQUENCE</scope>
</reference>
<evidence type="ECO:0000313" key="2">
    <source>
        <dbReference type="EMBL" id="CEM12257.1"/>
    </source>
</evidence>
<gene>
    <name evidence="2" type="ORF">Cvel_16827</name>
</gene>
<feature type="compositionally biased region" description="Polar residues" evidence="1">
    <location>
        <begin position="149"/>
        <end position="158"/>
    </location>
</feature>
<sequence>MPDLPSHTPDFTVLPSMPSGSSASAPPLVAAASGPIGQAAEELHLESGDLNRELRARLALAVPVSQPPHQTPVPLCPRGFGPPNFLPEVSPMNLNNFVMPPDSVPESSKTRCEKAQTETHPCIIPSAAAETESALQRVTAEAQAPESPLTETDGTEQSALPLYSGGPVDFSHFLVPPASSASEVPISPGPLSEDTHQAVSSEPTRRETVNCLTAVRGRTAVATALMPPSVDMKRLYELNLSELDLGDVDALRGNRVKEAEKCRGRDLEQSPIGVGVPPWCRSRCSSQDSLSTEIFVPDRQVSGRQKCINAVDNPFDFRQPFQADQNPSSSFRAQVETAASAHAAPTRTQIQGKACVPPQYWVSKERAAEVTRIQAEKLRLENEKAKGRGKGPQPRHV</sequence>
<proteinExistence type="predicted"/>
<feature type="region of interest" description="Disordered" evidence="1">
    <location>
        <begin position="137"/>
        <end position="162"/>
    </location>
</feature>
<feature type="region of interest" description="Disordered" evidence="1">
    <location>
        <begin position="377"/>
        <end position="397"/>
    </location>
</feature>
<dbReference type="AlphaFoldDB" id="A0A0G4FGA2"/>
<protein>
    <submittedName>
        <fullName evidence="2">Uncharacterized protein</fullName>
    </submittedName>
</protein>
<accession>A0A0G4FGA2</accession>
<name>A0A0G4FGA2_9ALVE</name>
<feature type="compositionally biased region" description="Basic residues" evidence="1">
    <location>
        <begin position="387"/>
        <end position="397"/>
    </location>
</feature>
<dbReference type="VEuPathDB" id="CryptoDB:Cvel_16827"/>
<feature type="region of interest" description="Disordered" evidence="1">
    <location>
        <begin position="179"/>
        <end position="206"/>
    </location>
</feature>
<dbReference type="EMBL" id="CDMZ01000346">
    <property type="protein sequence ID" value="CEM12257.1"/>
    <property type="molecule type" value="Genomic_DNA"/>
</dbReference>